<dbReference type="Pfam" id="PF00440">
    <property type="entry name" value="TetR_N"/>
    <property type="match status" value="1"/>
</dbReference>
<dbReference type="Proteomes" id="UP000093482">
    <property type="component" value="Unassembled WGS sequence"/>
</dbReference>
<evidence type="ECO:0000256" key="2">
    <source>
        <dbReference type="PROSITE-ProRule" id="PRU00335"/>
    </source>
</evidence>
<dbReference type="Pfam" id="PF14278">
    <property type="entry name" value="TetR_C_8"/>
    <property type="match status" value="1"/>
</dbReference>
<dbReference type="SUPFAM" id="SSF46689">
    <property type="entry name" value="Homeodomain-like"/>
    <property type="match status" value="1"/>
</dbReference>
<name>A0A1C0YJB4_9BACL</name>
<feature type="domain" description="HTH tetR-type" evidence="3">
    <location>
        <begin position="8"/>
        <end position="68"/>
    </location>
</feature>
<organism evidence="4 5">
    <name type="scientific">Caryophanon latum</name>
    <dbReference type="NCBI Taxonomy" id="33977"/>
    <lineage>
        <taxon>Bacteria</taxon>
        <taxon>Bacillati</taxon>
        <taxon>Bacillota</taxon>
        <taxon>Bacilli</taxon>
        <taxon>Bacillales</taxon>
        <taxon>Caryophanaceae</taxon>
        <taxon>Caryophanon</taxon>
    </lineage>
</organism>
<dbReference type="InterPro" id="IPR039532">
    <property type="entry name" value="TetR_C_Firmicutes"/>
</dbReference>
<feature type="DNA-binding region" description="H-T-H motif" evidence="2">
    <location>
        <begin position="31"/>
        <end position="50"/>
    </location>
</feature>
<evidence type="ECO:0000256" key="1">
    <source>
        <dbReference type="ARBA" id="ARBA00023125"/>
    </source>
</evidence>
<dbReference type="RefSeq" id="WP_066465788.1">
    <property type="nucleotide sequence ID" value="NZ_MATO01000056.1"/>
</dbReference>
<dbReference type="PROSITE" id="PS50977">
    <property type="entry name" value="HTH_TETR_2"/>
    <property type="match status" value="1"/>
</dbReference>
<reference evidence="4 5" key="1">
    <citation type="submission" date="2016-07" db="EMBL/GenBank/DDBJ databases">
        <title>Caryophanon latum genome sequencing.</title>
        <authorList>
            <person name="Verma A."/>
            <person name="Pal Y."/>
            <person name="Krishnamurthi S."/>
        </authorList>
    </citation>
    <scope>NUCLEOTIDE SEQUENCE [LARGE SCALE GENOMIC DNA]</scope>
    <source>
        <strain evidence="4 5">DSM 14151</strain>
    </source>
</reference>
<proteinExistence type="predicted"/>
<keyword evidence="1 2" id="KW-0238">DNA-binding</keyword>
<evidence type="ECO:0000313" key="5">
    <source>
        <dbReference type="Proteomes" id="UP000093482"/>
    </source>
</evidence>
<protein>
    <recommendedName>
        <fullName evidence="3">HTH tetR-type domain-containing protein</fullName>
    </recommendedName>
</protein>
<gene>
    <name evidence="4" type="ORF">A6K76_02590</name>
</gene>
<evidence type="ECO:0000313" key="4">
    <source>
        <dbReference type="EMBL" id="OCS87275.1"/>
    </source>
</evidence>
<dbReference type="EMBL" id="MATO01000056">
    <property type="protein sequence ID" value="OCS87275.1"/>
    <property type="molecule type" value="Genomic_DNA"/>
</dbReference>
<sequence length="181" mass="21468">MKKDIRIVKTKALLQQALLSLLQHKSLDNIKVAQLCKEANVSRGTFYLHYTDVAQLFGEYFEELTDDLRKAYYEPYVRTHFQIEHIDSDMIRIFHHVQKHQAFYKIVFDPNTPLAHYYQFFDLIRSLVRESVEPHEQDAEFIVSSSANLIIGFIMQWVREDFKQTPQQMNEMLLKGNRIGL</sequence>
<dbReference type="Gene3D" id="1.10.357.10">
    <property type="entry name" value="Tetracycline Repressor, domain 2"/>
    <property type="match status" value="1"/>
</dbReference>
<dbReference type="InterPro" id="IPR050624">
    <property type="entry name" value="HTH-type_Tx_Regulator"/>
</dbReference>
<dbReference type="GO" id="GO:0003677">
    <property type="term" value="F:DNA binding"/>
    <property type="evidence" value="ECO:0007669"/>
    <property type="project" value="UniProtKB-UniRule"/>
</dbReference>
<comment type="caution">
    <text evidence="4">The sequence shown here is derived from an EMBL/GenBank/DDBJ whole genome shotgun (WGS) entry which is preliminary data.</text>
</comment>
<dbReference type="InterPro" id="IPR001647">
    <property type="entry name" value="HTH_TetR"/>
</dbReference>
<dbReference type="PANTHER" id="PTHR43479:SF7">
    <property type="entry name" value="TETR-FAMILY TRANSCRIPTIONAL REGULATOR"/>
    <property type="match status" value="1"/>
</dbReference>
<accession>A0A1C0YJB4</accession>
<evidence type="ECO:0000259" key="3">
    <source>
        <dbReference type="PROSITE" id="PS50977"/>
    </source>
</evidence>
<dbReference type="PANTHER" id="PTHR43479">
    <property type="entry name" value="ACREF/ENVCD OPERON REPRESSOR-RELATED"/>
    <property type="match status" value="1"/>
</dbReference>
<keyword evidence="5" id="KW-1185">Reference proteome</keyword>
<dbReference type="InterPro" id="IPR009057">
    <property type="entry name" value="Homeodomain-like_sf"/>
</dbReference>
<dbReference type="AlphaFoldDB" id="A0A1C0YJB4"/>